<keyword evidence="2" id="KW-1185">Reference proteome</keyword>
<evidence type="ECO:0000313" key="1">
    <source>
        <dbReference type="EMBL" id="GFH21871.1"/>
    </source>
</evidence>
<dbReference type="Gene3D" id="2.60.40.10">
    <property type="entry name" value="Immunoglobulins"/>
    <property type="match status" value="1"/>
</dbReference>
<proteinExistence type="predicted"/>
<dbReference type="AlphaFoldDB" id="A0A699ZHZ7"/>
<dbReference type="InterPro" id="IPR013783">
    <property type="entry name" value="Ig-like_fold"/>
</dbReference>
<evidence type="ECO:0000313" key="2">
    <source>
        <dbReference type="Proteomes" id="UP000485058"/>
    </source>
</evidence>
<gene>
    <name evidence="1" type="ORF">HaLaN_19248</name>
</gene>
<dbReference type="EMBL" id="BLLF01001921">
    <property type="protein sequence ID" value="GFH21871.1"/>
    <property type="molecule type" value="Genomic_DNA"/>
</dbReference>
<sequence>LPEETTSESLFVPGDLLRTFAVNNQEYGLSVTMTYMDKDYVMPVKLLCVGSTLQAQLAGPSGQVFFDQSITLNASASFDPDGQPFSFQFSCTRVDNGAPCSFDPDAAGVQSGGHQCGRRAHRVRQHRAVHRAHKARHRHHRPELRGFMQPAAGPHPSAVVVAVCGPPMAARNSGVLERDHHQLPGLRCHVPRKGPALGQCPQRQLLVGASGKPAHVRPADHHRLHVQ</sequence>
<reference evidence="1 2" key="1">
    <citation type="submission" date="2020-02" db="EMBL/GenBank/DDBJ databases">
        <title>Draft genome sequence of Haematococcus lacustris strain NIES-144.</title>
        <authorList>
            <person name="Morimoto D."/>
            <person name="Nakagawa S."/>
            <person name="Yoshida T."/>
            <person name="Sawayama S."/>
        </authorList>
    </citation>
    <scope>NUCLEOTIDE SEQUENCE [LARGE SCALE GENOMIC DNA]</scope>
    <source>
        <strain evidence="1 2">NIES-144</strain>
    </source>
</reference>
<organism evidence="1 2">
    <name type="scientific">Haematococcus lacustris</name>
    <name type="common">Green alga</name>
    <name type="synonym">Haematococcus pluvialis</name>
    <dbReference type="NCBI Taxonomy" id="44745"/>
    <lineage>
        <taxon>Eukaryota</taxon>
        <taxon>Viridiplantae</taxon>
        <taxon>Chlorophyta</taxon>
        <taxon>core chlorophytes</taxon>
        <taxon>Chlorophyceae</taxon>
        <taxon>CS clade</taxon>
        <taxon>Chlamydomonadales</taxon>
        <taxon>Haematococcaceae</taxon>
        <taxon>Haematococcus</taxon>
    </lineage>
</organism>
<accession>A0A699ZHZ7</accession>
<feature type="non-terminal residue" evidence="1">
    <location>
        <position position="1"/>
    </location>
</feature>
<dbReference type="Proteomes" id="UP000485058">
    <property type="component" value="Unassembled WGS sequence"/>
</dbReference>
<comment type="caution">
    <text evidence="1">The sequence shown here is derived from an EMBL/GenBank/DDBJ whole genome shotgun (WGS) entry which is preliminary data.</text>
</comment>
<name>A0A699ZHZ7_HAELA</name>
<protein>
    <submittedName>
        <fullName evidence="1">REJ domain-containing protein</fullName>
    </submittedName>
</protein>
<feature type="non-terminal residue" evidence="1">
    <location>
        <position position="227"/>
    </location>
</feature>